<name>A0ABV3SN13_9HYPH</name>
<proteinExistence type="predicted"/>
<protein>
    <recommendedName>
        <fullName evidence="4">Holin</fullName>
    </recommendedName>
</protein>
<evidence type="ECO:0000313" key="3">
    <source>
        <dbReference type="Proteomes" id="UP001556692"/>
    </source>
</evidence>
<dbReference type="RefSeq" id="WP_367956044.1">
    <property type="nucleotide sequence ID" value="NZ_JBDPGJ010000005.1"/>
</dbReference>
<organism evidence="2 3">
    <name type="scientific">Aquibium pacificus</name>
    <dbReference type="NCBI Taxonomy" id="3153579"/>
    <lineage>
        <taxon>Bacteria</taxon>
        <taxon>Pseudomonadati</taxon>
        <taxon>Pseudomonadota</taxon>
        <taxon>Alphaproteobacteria</taxon>
        <taxon>Hyphomicrobiales</taxon>
        <taxon>Phyllobacteriaceae</taxon>
        <taxon>Aquibium</taxon>
    </lineage>
</organism>
<feature type="transmembrane region" description="Helical" evidence="1">
    <location>
        <begin position="12"/>
        <end position="31"/>
    </location>
</feature>
<keyword evidence="1" id="KW-0472">Membrane</keyword>
<evidence type="ECO:0008006" key="4">
    <source>
        <dbReference type="Google" id="ProtNLM"/>
    </source>
</evidence>
<evidence type="ECO:0000256" key="1">
    <source>
        <dbReference type="SAM" id="Phobius"/>
    </source>
</evidence>
<evidence type="ECO:0000313" key="2">
    <source>
        <dbReference type="EMBL" id="MEX0408168.1"/>
    </source>
</evidence>
<gene>
    <name evidence="2" type="ORF">ABGN05_21130</name>
</gene>
<feature type="transmembrane region" description="Helical" evidence="1">
    <location>
        <begin position="43"/>
        <end position="63"/>
    </location>
</feature>
<keyword evidence="1" id="KW-1133">Transmembrane helix</keyword>
<keyword evidence="1" id="KW-0812">Transmembrane</keyword>
<keyword evidence="3" id="KW-1185">Reference proteome</keyword>
<accession>A0ABV3SN13</accession>
<dbReference type="EMBL" id="JBDPGJ010000005">
    <property type="protein sequence ID" value="MEX0408168.1"/>
    <property type="molecule type" value="Genomic_DNA"/>
</dbReference>
<sequence length="69" mass="7006">MTESKPWYLSRTIWASIITIATASGSLFGLPGSGIDDAALTDAVLQLVTAVSGVVAILGRVSATTRIGG</sequence>
<dbReference type="Proteomes" id="UP001556692">
    <property type="component" value="Unassembled WGS sequence"/>
</dbReference>
<reference evidence="2 3" key="1">
    <citation type="submission" date="2024-05" db="EMBL/GenBank/DDBJ databases">
        <authorList>
            <person name="Jiang F."/>
        </authorList>
    </citation>
    <scope>NUCLEOTIDE SEQUENCE [LARGE SCALE GENOMIC DNA]</scope>
    <source>
        <strain evidence="2 3">LZ166</strain>
    </source>
</reference>
<comment type="caution">
    <text evidence="2">The sequence shown here is derived from an EMBL/GenBank/DDBJ whole genome shotgun (WGS) entry which is preliminary data.</text>
</comment>